<dbReference type="EMBL" id="CP075585">
    <property type="protein sequence ID" value="QZA58960.1"/>
    <property type="molecule type" value="Genomic_DNA"/>
</dbReference>
<reference evidence="1 2" key="2">
    <citation type="submission" date="2021-05" db="EMBL/GenBank/DDBJ databases">
        <title>Ecology and evolution of chlamydial symbionts of arthropods.</title>
        <authorList>
            <person name="Halter T."/>
            <person name="Sixt B.S."/>
            <person name="Toenshoff E.R."/>
            <person name="Koestlbacher S."/>
            <person name="Schulz F."/>
            <person name="Kostanjsek R."/>
            <person name="Collingro A."/>
            <person name="Hendrickx F."/>
            <person name="Horn M."/>
        </authorList>
    </citation>
    <scope>NUCLEOTIDE SEQUENCE [LARGE SCALE GENOMIC DNA]</scope>
    <source>
        <strain evidence="1 2">15C</strain>
    </source>
</reference>
<evidence type="ECO:0000313" key="1">
    <source>
        <dbReference type="EMBL" id="QZA58960.1"/>
    </source>
</evidence>
<name>A0ABX8YZW8_9BACT</name>
<organism evidence="1 2">
    <name type="scientific">Candidatus Rhabdochlamydia porcellionis</name>
    <dbReference type="NCBI Taxonomy" id="225148"/>
    <lineage>
        <taxon>Bacteria</taxon>
        <taxon>Pseudomonadati</taxon>
        <taxon>Chlamydiota</taxon>
        <taxon>Chlamydiia</taxon>
        <taxon>Parachlamydiales</taxon>
        <taxon>Candidatus Rhabdochlamydiaceae</taxon>
        <taxon>Candidatus Rhabdochlamydia</taxon>
    </lineage>
</organism>
<reference evidence="1 2" key="1">
    <citation type="submission" date="2020-01" db="EMBL/GenBank/DDBJ databases">
        <authorList>
            <person name="Sixt B."/>
            <person name="Schulz F."/>
            <person name="Kostanjsek R."/>
            <person name="Koestlbacher S."/>
            <person name="Collingro A."/>
            <person name="Toenshoff E."/>
            <person name="Horn M."/>
        </authorList>
    </citation>
    <scope>NUCLEOTIDE SEQUENCE [LARGE SCALE GENOMIC DNA]</scope>
    <source>
        <strain evidence="1 2">15C</strain>
    </source>
</reference>
<evidence type="ECO:0000313" key="2">
    <source>
        <dbReference type="Proteomes" id="UP000822862"/>
    </source>
</evidence>
<keyword evidence="2" id="KW-1185">Reference proteome</keyword>
<dbReference type="RefSeq" id="WP_194845348.1">
    <property type="nucleotide sequence ID" value="NZ_CP075585.1"/>
</dbReference>
<sequence length="109" mass="12301">MNKLEKVFRSFLCFSVFLIAWTSNTAHCSHQKEEKIYVKPEQIEITGQTILVWSLDGKPLALAKSLGFDDQGLYIKQLVRGPCGIHNRWCKICGGCGVLLCPMNCTCYD</sequence>
<accession>A0ABX8YZW8</accession>
<proteinExistence type="predicted"/>
<gene>
    <name evidence="1" type="ORF">RHAB15C_0000843</name>
</gene>
<protein>
    <submittedName>
        <fullName evidence="1">Uncharacterized protein</fullName>
    </submittedName>
</protein>
<dbReference type="Proteomes" id="UP000822862">
    <property type="component" value="Chromosome"/>
</dbReference>